<gene>
    <name evidence="2" type="ORF">D7Z94_13080</name>
</gene>
<evidence type="ECO:0000313" key="3">
    <source>
        <dbReference type="Proteomes" id="UP000276603"/>
    </source>
</evidence>
<dbReference type="OrthoDB" id="1004942at2"/>
<proteinExistence type="predicted"/>
<keyword evidence="3" id="KW-1185">Reference proteome</keyword>
<evidence type="ECO:0000313" key="2">
    <source>
        <dbReference type="EMBL" id="RKN81813.1"/>
    </source>
</evidence>
<dbReference type="EMBL" id="RBCJ01000002">
    <property type="protein sequence ID" value="RKN81813.1"/>
    <property type="molecule type" value="Genomic_DNA"/>
</dbReference>
<keyword evidence="1" id="KW-0472">Membrane</keyword>
<comment type="caution">
    <text evidence="2">The sequence shown here is derived from an EMBL/GenBank/DDBJ whole genome shotgun (WGS) entry which is preliminary data.</text>
</comment>
<protein>
    <submittedName>
        <fullName evidence="2">Uncharacterized protein</fullName>
    </submittedName>
</protein>
<dbReference type="Proteomes" id="UP000276603">
    <property type="component" value="Unassembled WGS sequence"/>
</dbReference>
<dbReference type="AlphaFoldDB" id="A0A3B0C6K4"/>
<organism evidence="2 3">
    <name type="scientific">Ulvibacterium marinum</name>
    <dbReference type="NCBI Taxonomy" id="2419782"/>
    <lineage>
        <taxon>Bacteria</taxon>
        <taxon>Pseudomonadati</taxon>
        <taxon>Bacteroidota</taxon>
        <taxon>Flavobacteriia</taxon>
        <taxon>Flavobacteriales</taxon>
        <taxon>Flavobacteriaceae</taxon>
        <taxon>Ulvibacterium</taxon>
    </lineage>
</organism>
<feature type="transmembrane region" description="Helical" evidence="1">
    <location>
        <begin position="12"/>
        <end position="34"/>
    </location>
</feature>
<dbReference type="RefSeq" id="WP_120711967.1">
    <property type="nucleotide sequence ID" value="NZ_RBCJ01000002.1"/>
</dbReference>
<reference evidence="2 3" key="1">
    <citation type="submission" date="2018-10" db="EMBL/GenBank/DDBJ databases">
        <title>Ulvibacterium marinum gen. nov., sp. nov., a novel marine bacterium of the family Flavobacteriaceae, isolated from a culture of the green alga Ulva prolifera.</title>
        <authorList>
            <person name="Zhang Z."/>
        </authorList>
    </citation>
    <scope>NUCLEOTIDE SEQUENCE [LARGE SCALE GENOMIC DNA]</scope>
    <source>
        <strain evidence="2 3">CCMM003</strain>
    </source>
</reference>
<name>A0A3B0C6K4_9FLAO</name>
<sequence>MKPPVKIKAGALQFVLFIGAIIAILLFSFVLISYTHSFFGKKTDLRVDIIQETEYGLQYAYQRNVGVGEILQVPSNGDTGISIKVQKTYWGIFEKYVSMAEQGKQSFSKFALSGNQYPEGLPALYLRDKQRPLIIAGDSKITGDAYLPQQGIRMGNISGNSYRHSRLVHGREGQSKTTMPKLAEETIGEINRLLNANQGGAPTVPLRSQMELKNSFTSPTVHINDYVVELESVSLTGNIKIMASHKLVVHPTAMLRDVVLVAPEIEIRDGVKGYFQAIASKKIHVGKHCELAYPSALVVKEKRSNRTPQNRNRDANLFIDDQSVINGIVLYLDESEERTYTPQLKISGNAMVRGQVYCTENLELPGTILGSATTDAFIALANGSIYQNHLYNGHIDSAKLPLAYVGLPIAGSGDKKTMKWLY</sequence>
<keyword evidence="1" id="KW-0812">Transmembrane</keyword>
<accession>A0A3B0C6K4</accession>
<keyword evidence="1" id="KW-1133">Transmembrane helix</keyword>
<evidence type="ECO:0000256" key="1">
    <source>
        <dbReference type="SAM" id="Phobius"/>
    </source>
</evidence>